<name>A0AAV0RTC2_9ROSI</name>
<comment type="caution">
    <text evidence="1">The sequence shown here is derived from an EMBL/GenBank/DDBJ whole genome shotgun (WGS) entry which is preliminary data.</text>
</comment>
<proteinExistence type="predicted"/>
<accession>A0AAV0RTC2</accession>
<organism evidence="1 2">
    <name type="scientific">Linum tenue</name>
    <dbReference type="NCBI Taxonomy" id="586396"/>
    <lineage>
        <taxon>Eukaryota</taxon>
        <taxon>Viridiplantae</taxon>
        <taxon>Streptophyta</taxon>
        <taxon>Embryophyta</taxon>
        <taxon>Tracheophyta</taxon>
        <taxon>Spermatophyta</taxon>
        <taxon>Magnoliopsida</taxon>
        <taxon>eudicotyledons</taxon>
        <taxon>Gunneridae</taxon>
        <taxon>Pentapetalae</taxon>
        <taxon>rosids</taxon>
        <taxon>fabids</taxon>
        <taxon>Malpighiales</taxon>
        <taxon>Linaceae</taxon>
        <taxon>Linum</taxon>
    </lineage>
</organism>
<sequence>MCSAAKSDGLLRRNGAGESACIVGARNGVAGSRVVGQLAEGDVAVGSTVWVEKFMFSCGSTFLLSGLATRTVGMMLSETKLLGLQLVVREKKNASNDCLETCKLPSL</sequence>
<reference evidence="1" key="1">
    <citation type="submission" date="2022-08" db="EMBL/GenBank/DDBJ databases">
        <authorList>
            <person name="Gutierrez-Valencia J."/>
        </authorList>
    </citation>
    <scope>NUCLEOTIDE SEQUENCE</scope>
</reference>
<evidence type="ECO:0000313" key="2">
    <source>
        <dbReference type="Proteomes" id="UP001154282"/>
    </source>
</evidence>
<keyword evidence="2" id="KW-1185">Reference proteome</keyword>
<protein>
    <submittedName>
        <fullName evidence="1">Uncharacterized protein</fullName>
    </submittedName>
</protein>
<dbReference type="AlphaFoldDB" id="A0AAV0RTC2"/>
<dbReference type="Proteomes" id="UP001154282">
    <property type="component" value="Unassembled WGS sequence"/>
</dbReference>
<gene>
    <name evidence="1" type="ORF">LITE_LOCUS49377</name>
</gene>
<evidence type="ECO:0000313" key="1">
    <source>
        <dbReference type="EMBL" id="CAI0559777.1"/>
    </source>
</evidence>
<dbReference type="EMBL" id="CAMGYJ010000011">
    <property type="protein sequence ID" value="CAI0559777.1"/>
    <property type="molecule type" value="Genomic_DNA"/>
</dbReference>